<dbReference type="EMBL" id="GGEC01057017">
    <property type="protein sequence ID" value="MBX37501.1"/>
    <property type="molecule type" value="Transcribed_RNA"/>
</dbReference>
<reference evidence="1" key="1">
    <citation type="submission" date="2018-02" db="EMBL/GenBank/DDBJ databases">
        <title>Rhizophora mucronata_Transcriptome.</title>
        <authorList>
            <person name="Meera S.P."/>
            <person name="Sreeshan A."/>
            <person name="Augustine A."/>
        </authorList>
    </citation>
    <scope>NUCLEOTIDE SEQUENCE</scope>
    <source>
        <tissue evidence="1">Leaf</tissue>
    </source>
</reference>
<protein>
    <submittedName>
        <fullName evidence="1">Uncharacterized protein</fullName>
    </submittedName>
</protein>
<sequence>MVGLYLISLLV</sequence>
<accession>A0A2P2N4R8</accession>
<proteinExistence type="predicted"/>
<organism evidence="1">
    <name type="scientific">Rhizophora mucronata</name>
    <name type="common">Asiatic mangrove</name>
    <dbReference type="NCBI Taxonomy" id="61149"/>
    <lineage>
        <taxon>Eukaryota</taxon>
        <taxon>Viridiplantae</taxon>
        <taxon>Streptophyta</taxon>
        <taxon>Embryophyta</taxon>
        <taxon>Tracheophyta</taxon>
        <taxon>Spermatophyta</taxon>
        <taxon>Magnoliopsida</taxon>
        <taxon>eudicotyledons</taxon>
        <taxon>Gunneridae</taxon>
        <taxon>Pentapetalae</taxon>
        <taxon>rosids</taxon>
        <taxon>fabids</taxon>
        <taxon>Malpighiales</taxon>
        <taxon>Rhizophoraceae</taxon>
        <taxon>Rhizophora</taxon>
    </lineage>
</organism>
<name>A0A2P2N4R8_RHIMU</name>
<evidence type="ECO:0000313" key="1">
    <source>
        <dbReference type="EMBL" id="MBX37501.1"/>
    </source>
</evidence>